<dbReference type="Gene3D" id="3.40.50.10330">
    <property type="entry name" value="Probable inorganic polyphosphate/atp-NAD kinase, domain 1"/>
    <property type="match status" value="1"/>
</dbReference>
<dbReference type="InterPro" id="IPR001206">
    <property type="entry name" value="Diacylglycerol_kinase_cat_dom"/>
</dbReference>
<keyword evidence="4" id="KW-0547">Nucleotide-binding</keyword>
<dbReference type="Pfam" id="PF19279">
    <property type="entry name" value="YegS_C"/>
    <property type="match status" value="1"/>
</dbReference>
<dbReference type="InterPro" id="IPR017438">
    <property type="entry name" value="ATP-NAD_kinase_N"/>
</dbReference>
<sequence length="355" mass="37639">MTSTDLHDDALPEHALSEVDEAGDAQADEAGDAQADHGLAAVVYNPVKVNLDDLKTAVAAEQAEAGWPETLWFETSAEDPGQGPARRAIEAGATVIIVAGGDGTVRAVAEAVHGTDCALALLPSGTGNLLARNLQLPLDDAALSIRTAFTGRDRAIDVCLIDIERADRSVDRHTFLVMAGLGLDAKMLANTDDALKAKAGWLAYVKALIAVGKDDSELRFRYRLNDQPERSLRAHTIMVGNCGSLPASIELIPDAALDDGVFDVVVLKPEGFGGWVQILTKVIWENGVLSRTKLGRKLRSGEVDALNYATGTKLILRLSGPEEIELDGDGFGTAVALKTWVDAASLTVRMPRDAA</sequence>
<dbReference type="AlphaFoldDB" id="A0A4Y8JVB2"/>
<dbReference type="Pfam" id="PF00781">
    <property type="entry name" value="DAGK_cat"/>
    <property type="match status" value="1"/>
</dbReference>
<evidence type="ECO:0000256" key="7">
    <source>
        <dbReference type="ARBA" id="ARBA00023209"/>
    </source>
</evidence>
<dbReference type="PANTHER" id="PTHR12358:SF54">
    <property type="entry name" value="SPHINGOSINE KINASE RELATED PROTEIN"/>
    <property type="match status" value="1"/>
</dbReference>
<keyword evidence="11" id="KW-1185">Reference proteome</keyword>
<evidence type="ECO:0000256" key="3">
    <source>
        <dbReference type="ARBA" id="ARBA00022679"/>
    </source>
</evidence>
<gene>
    <name evidence="10" type="ORF">E3T49_08155</name>
</gene>
<evidence type="ECO:0000256" key="5">
    <source>
        <dbReference type="ARBA" id="ARBA00022777"/>
    </source>
</evidence>
<keyword evidence="8" id="KW-1208">Phospholipid metabolism</keyword>
<dbReference type="EMBL" id="SOHA01000022">
    <property type="protein sequence ID" value="TFD30272.1"/>
    <property type="molecule type" value="Genomic_DNA"/>
</dbReference>
<dbReference type="GO" id="GO:0008654">
    <property type="term" value="P:phospholipid biosynthetic process"/>
    <property type="evidence" value="ECO:0007669"/>
    <property type="project" value="UniProtKB-KW"/>
</dbReference>
<dbReference type="OrthoDB" id="3171056at2"/>
<dbReference type="InterPro" id="IPR016064">
    <property type="entry name" value="NAD/diacylglycerol_kinase_sf"/>
</dbReference>
<comment type="cofactor">
    <cofactor evidence="1">
        <name>Mg(2+)</name>
        <dbReference type="ChEBI" id="CHEBI:18420"/>
    </cofactor>
</comment>
<keyword evidence="6" id="KW-0067">ATP-binding</keyword>
<comment type="caution">
    <text evidence="10">The sequence shown here is derived from an EMBL/GenBank/DDBJ whole genome shotgun (WGS) entry which is preliminary data.</text>
</comment>
<dbReference type="InterPro" id="IPR050187">
    <property type="entry name" value="Lipid_Phosphate_FormReg"/>
</dbReference>
<dbReference type="PROSITE" id="PS50146">
    <property type="entry name" value="DAGK"/>
    <property type="match status" value="1"/>
</dbReference>
<evidence type="ECO:0000313" key="11">
    <source>
        <dbReference type="Proteomes" id="UP000297472"/>
    </source>
</evidence>
<evidence type="ECO:0000256" key="4">
    <source>
        <dbReference type="ARBA" id="ARBA00022741"/>
    </source>
</evidence>
<dbReference type="Proteomes" id="UP000297472">
    <property type="component" value="Unassembled WGS sequence"/>
</dbReference>
<reference evidence="10 11" key="1">
    <citation type="submission" date="2019-03" db="EMBL/GenBank/DDBJ databases">
        <title>Genomics of glacier-inhabiting Cryobacterium strains.</title>
        <authorList>
            <person name="Liu Q."/>
            <person name="Xin Y.-H."/>
        </authorList>
    </citation>
    <scope>NUCLEOTIDE SEQUENCE [LARGE SCALE GENOMIC DNA]</scope>
    <source>
        <strain evidence="10 11">TMT1-51</strain>
    </source>
</reference>
<dbReference type="SUPFAM" id="SSF111331">
    <property type="entry name" value="NAD kinase/diacylglycerol kinase-like"/>
    <property type="match status" value="1"/>
</dbReference>
<keyword evidence="3" id="KW-0808">Transferase</keyword>
<keyword evidence="7" id="KW-0443">Lipid metabolism</keyword>
<accession>A0A4Y8JVB2</accession>
<comment type="similarity">
    <text evidence="2">Belongs to the diacylglycerol/lipid kinase family.</text>
</comment>
<evidence type="ECO:0000256" key="2">
    <source>
        <dbReference type="ARBA" id="ARBA00005983"/>
    </source>
</evidence>
<feature type="domain" description="DAGKc" evidence="9">
    <location>
        <begin position="35"/>
        <end position="165"/>
    </location>
</feature>
<protein>
    <submittedName>
        <fullName evidence="10">Diacylglycerol kinase</fullName>
    </submittedName>
</protein>
<dbReference type="RefSeq" id="WP_134424445.1">
    <property type="nucleotide sequence ID" value="NZ_SOHA01000022.1"/>
</dbReference>
<evidence type="ECO:0000313" key="10">
    <source>
        <dbReference type="EMBL" id="TFD30272.1"/>
    </source>
</evidence>
<dbReference type="GO" id="GO:0005524">
    <property type="term" value="F:ATP binding"/>
    <property type="evidence" value="ECO:0007669"/>
    <property type="project" value="UniProtKB-KW"/>
</dbReference>
<evidence type="ECO:0000256" key="6">
    <source>
        <dbReference type="ARBA" id="ARBA00022840"/>
    </source>
</evidence>
<name>A0A4Y8JVB2_9MICO</name>
<evidence type="ECO:0000256" key="8">
    <source>
        <dbReference type="ARBA" id="ARBA00023264"/>
    </source>
</evidence>
<dbReference type="PANTHER" id="PTHR12358">
    <property type="entry name" value="SPHINGOSINE KINASE"/>
    <property type="match status" value="1"/>
</dbReference>
<evidence type="ECO:0000256" key="1">
    <source>
        <dbReference type="ARBA" id="ARBA00001946"/>
    </source>
</evidence>
<dbReference type="Gene3D" id="2.60.200.40">
    <property type="match status" value="1"/>
</dbReference>
<keyword evidence="7" id="KW-0444">Lipid biosynthesis</keyword>
<keyword evidence="5 10" id="KW-0418">Kinase</keyword>
<proteinExistence type="inferred from homology"/>
<keyword evidence="7" id="KW-0594">Phospholipid biosynthesis</keyword>
<organism evidence="10 11">
    <name type="scientific">Cryobacterium cryoconiti</name>
    <dbReference type="NCBI Taxonomy" id="1259239"/>
    <lineage>
        <taxon>Bacteria</taxon>
        <taxon>Bacillati</taxon>
        <taxon>Actinomycetota</taxon>
        <taxon>Actinomycetes</taxon>
        <taxon>Micrococcales</taxon>
        <taxon>Microbacteriaceae</taxon>
        <taxon>Cryobacterium</taxon>
    </lineage>
</organism>
<evidence type="ECO:0000259" key="9">
    <source>
        <dbReference type="PROSITE" id="PS50146"/>
    </source>
</evidence>
<dbReference type="InterPro" id="IPR045540">
    <property type="entry name" value="YegS/DAGK_C"/>
</dbReference>
<dbReference type="GO" id="GO:0016301">
    <property type="term" value="F:kinase activity"/>
    <property type="evidence" value="ECO:0007669"/>
    <property type="project" value="UniProtKB-KW"/>
</dbReference>